<organism evidence="1">
    <name type="scientific">Brassica cretica</name>
    <name type="common">Mustard</name>
    <dbReference type="NCBI Taxonomy" id="69181"/>
    <lineage>
        <taxon>Eukaryota</taxon>
        <taxon>Viridiplantae</taxon>
        <taxon>Streptophyta</taxon>
        <taxon>Embryophyta</taxon>
        <taxon>Tracheophyta</taxon>
        <taxon>Spermatophyta</taxon>
        <taxon>Magnoliopsida</taxon>
        <taxon>eudicotyledons</taxon>
        <taxon>Gunneridae</taxon>
        <taxon>Pentapetalae</taxon>
        <taxon>rosids</taxon>
        <taxon>malvids</taxon>
        <taxon>Brassicales</taxon>
        <taxon>Brassicaceae</taxon>
        <taxon>Brassiceae</taxon>
        <taxon>Brassica</taxon>
    </lineage>
</organism>
<name>A0A8S9LAM0_BRACR</name>
<protein>
    <submittedName>
        <fullName evidence="1">Uncharacterized protein</fullName>
    </submittedName>
</protein>
<reference evidence="2 3" key="3">
    <citation type="journal article" date="2020" name="BMC Genomics">
        <title>Intraspecific diversification of the crop wild relative Brassica cretica Lam. using demographic model selection.</title>
        <authorList>
            <person name="Kioukis A."/>
            <person name="Michalopoulou V.A."/>
            <person name="Briers L."/>
            <person name="Pirintsos S."/>
            <person name="Studholme D.J."/>
            <person name="Pavlidis P."/>
            <person name="Sarris P.F."/>
        </authorList>
    </citation>
    <scope>NUCLEOTIDE SEQUENCE [LARGE SCALE GENOMIC DNA]</scope>
    <source>
        <strain evidence="3">cv. PFS-1207/04</strain>
        <strain evidence="2">PFS-1207/04</strain>
    </source>
</reference>
<dbReference type="EMBL" id="QGKV02000649">
    <property type="protein sequence ID" value="KAF3575877.1"/>
    <property type="molecule type" value="Genomic_DNA"/>
</dbReference>
<evidence type="ECO:0000313" key="1">
    <source>
        <dbReference type="EMBL" id="KAF2602418.1"/>
    </source>
</evidence>
<dbReference type="AlphaFoldDB" id="A0A8S9LAM0"/>
<dbReference type="EMBL" id="QGKY02000094">
    <property type="protein sequence ID" value="KAF2602418.1"/>
    <property type="molecule type" value="Genomic_DNA"/>
</dbReference>
<reference evidence="1" key="1">
    <citation type="submission" date="2019-12" db="EMBL/GenBank/DDBJ databases">
        <title>Genome sequencing and annotation of Brassica cretica.</title>
        <authorList>
            <person name="Studholme D.J."/>
            <person name="Sarris P.F."/>
        </authorList>
    </citation>
    <scope>NUCLEOTIDE SEQUENCE</scope>
    <source>
        <strain evidence="1">PFS-102/07</strain>
        <tissue evidence="1">Leaf</tissue>
    </source>
</reference>
<keyword evidence="3" id="KW-1185">Reference proteome</keyword>
<accession>A0A8S9LAM0</accession>
<comment type="caution">
    <text evidence="1">The sequence shown here is derived from an EMBL/GenBank/DDBJ whole genome shotgun (WGS) entry which is preliminary data.</text>
</comment>
<reference evidence="2" key="2">
    <citation type="submission" date="2019-12" db="EMBL/GenBank/DDBJ databases">
        <authorList>
            <person name="Studholme D.J."/>
            <person name="Sarris P."/>
        </authorList>
    </citation>
    <scope>NUCLEOTIDE SEQUENCE</scope>
    <source>
        <strain evidence="2">PFS-1207/04</strain>
        <tissue evidence="2">Leaf</tissue>
    </source>
</reference>
<sequence length="53" mass="6073">MSRPCGSLVKLMDCRARRELVEESLDGMTHATRALREFTAIFVDARSLTRFID</sequence>
<proteinExistence type="predicted"/>
<evidence type="ECO:0000313" key="2">
    <source>
        <dbReference type="EMBL" id="KAF3575877.1"/>
    </source>
</evidence>
<gene>
    <name evidence="2" type="ORF">DY000_02028255</name>
    <name evidence="1" type="ORF">F2Q70_00024203</name>
</gene>
<evidence type="ECO:0000313" key="3">
    <source>
        <dbReference type="Proteomes" id="UP000266723"/>
    </source>
</evidence>
<dbReference type="Proteomes" id="UP000266723">
    <property type="component" value="Unassembled WGS sequence"/>
</dbReference>